<dbReference type="Proteomes" id="UP000076587">
    <property type="component" value="Unassembled WGS sequence"/>
</dbReference>
<dbReference type="GO" id="GO:0000156">
    <property type="term" value="F:phosphorelay response regulator activity"/>
    <property type="evidence" value="ECO:0007669"/>
    <property type="project" value="TreeGrafter"/>
</dbReference>
<keyword evidence="9 10" id="KW-0472">Membrane</keyword>
<dbReference type="InterPro" id="IPR003661">
    <property type="entry name" value="HisK_dim/P_dom"/>
</dbReference>
<dbReference type="SMART" id="SM00387">
    <property type="entry name" value="HATPase_c"/>
    <property type="match status" value="1"/>
</dbReference>
<feature type="transmembrane region" description="Helical" evidence="10">
    <location>
        <begin position="260"/>
        <end position="283"/>
    </location>
</feature>
<keyword evidence="6 10" id="KW-0812">Transmembrane</keyword>
<evidence type="ECO:0000313" key="15">
    <source>
        <dbReference type="Proteomes" id="UP000076587"/>
    </source>
</evidence>
<evidence type="ECO:0000256" key="4">
    <source>
        <dbReference type="ARBA" id="ARBA00022553"/>
    </source>
</evidence>
<dbReference type="GO" id="GO:0030295">
    <property type="term" value="F:protein kinase activator activity"/>
    <property type="evidence" value="ECO:0007669"/>
    <property type="project" value="TreeGrafter"/>
</dbReference>
<dbReference type="Pfam" id="PF02518">
    <property type="entry name" value="HATPase_c"/>
    <property type="match status" value="1"/>
</dbReference>
<keyword evidence="8 10" id="KW-1133">Transmembrane helix</keyword>
<comment type="caution">
    <text evidence="14">The sequence shown here is derived from an EMBL/GenBank/DDBJ whole genome shotgun (WGS) entry which is preliminary data.</text>
</comment>
<dbReference type="PROSITE" id="PS50839">
    <property type="entry name" value="CHASE"/>
    <property type="match status" value="1"/>
</dbReference>
<feature type="transmembrane region" description="Helical" evidence="10">
    <location>
        <begin position="12"/>
        <end position="34"/>
    </location>
</feature>
<dbReference type="PATRIC" id="fig|1365253.3.peg.3746"/>
<dbReference type="Gene3D" id="1.10.287.130">
    <property type="match status" value="1"/>
</dbReference>
<dbReference type="InterPro" id="IPR000014">
    <property type="entry name" value="PAS"/>
</dbReference>
<dbReference type="InterPro" id="IPR036097">
    <property type="entry name" value="HisK_dim/P_sf"/>
</dbReference>
<feature type="domain" description="CHASE" evidence="13">
    <location>
        <begin position="113"/>
        <end position="195"/>
    </location>
</feature>
<dbReference type="InterPro" id="IPR035965">
    <property type="entry name" value="PAS-like_dom_sf"/>
</dbReference>
<dbReference type="InterPro" id="IPR036890">
    <property type="entry name" value="HATPase_C_sf"/>
</dbReference>
<dbReference type="CDD" id="cd00082">
    <property type="entry name" value="HisKA"/>
    <property type="match status" value="1"/>
</dbReference>
<evidence type="ECO:0000256" key="6">
    <source>
        <dbReference type="ARBA" id="ARBA00022692"/>
    </source>
</evidence>
<dbReference type="InterPro" id="IPR003594">
    <property type="entry name" value="HATPase_dom"/>
</dbReference>
<evidence type="ECO:0000256" key="7">
    <source>
        <dbReference type="ARBA" id="ARBA00022777"/>
    </source>
</evidence>
<dbReference type="SMART" id="SM01079">
    <property type="entry name" value="CHASE"/>
    <property type="match status" value="1"/>
</dbReference>
<protein>
    <recommendedName>
        <fullName evidence="3">histidine kinase</fullName>
        <ecNumber evidence="3">2.7.13.3</ecNumber>
    </recommendedName>
</protein>
<evidence type="ECO:0000256" key="9">
    <source>
        <dbReference type="ARBA" id="ARBA00023136"/>
    </source>
</evidence>
<dbReference type="OrthoDB" id="9808408at2"/>
<reference evidence="14 15" key="1">
    <citation type="submission" date="2013-07" db="EMBL/GenBank/DDBJ databases">
        <title>Comparative Genomic and Metabolomic Analysis of Twelve Strains of Pseudoalteromonas luteoviolacea.</title>
        <authorList>
            <person name="Vynne N.G."/>
            <person name="Mansson M."/>
            <person name="Gram L."/>
        </authorList>
    </citation>
    <scope>NUCLEOTIDE SEQUENCE [LARGE SCALE GENOMIC DNA]</scope>
    <source>
        <strain evidence="14 15">NCIMB 1942</strain>
    </source>
</reference>
<dbReference type="InterPro" id="IPR050351">
    <property type="entry name" value="BphY/WalK/GraS-like"/>
</dbReference>
<dbReference type="CDD" id="cd00130">
    <property type="entry name" value="PAS"/>
    <property type="match status" value="1"/>
</dbReference>
<keyword evidence="7" id="KW-0418">Kinase</keyword>
<dbReference type="GO" id="GO:0006355">
    <property type="term" value="P:regulation of DNA-templated transcription"/>
    <property type="evidence" value="ECO:0007669"/>
    <property type="project" value="InterPro"/>
</dbReference>
<feature type="domain" description="PAS" evidence="12">
    <location>
        <begin position="295"/>
        <end position="349"/>
    </location>
</feature>
<dbReference type="NCBIfam" id="TIGR00229">
    <property type="entry name" value="sensory_box"/>
    <property type="match status" value="1"/>
</dbReference>
<dbReference type="InterPro" id="IPR006189">
    <property type="entry name" value="CHASE_dom"/>
</dbReference>
<dbReference type="Pfam" id="PF03924">
    <property type="entry name" value="CHASE"/>
    <property type="match status" value="1"/>
</dbReference>
<dbReference type="GO" id="GO:0016020">
    <property type="term" value="C:membrane"/>
    <property type="evidence" value="ECO:0007669"/>
    <property type="project" value="UniProtKB-SubCell"/>
</dbReference>
<dbReference type="PANTHER" id="PTHR42878">
    <property type="entry name" value="TWO-COMPONENT HISTIDINE KINASE"/>
    <property type="match status" value="1"/>
</dbReference>
<dbReference type="EC" id="2.7.13.3" evidence="3"/>
<dbReference type="Gene3D" id="3.30.450.350">
    <property type="entry name" value="CHASE domain"/>
    <property type="match status" value="1"/>
</dbReference>
<dbReference type="PRINTS" id="PR00344">
    <property type="entry name" value="BCTRLSENSOR"/>
</dbReference>
<evidence type="ECO:0000256" key="8">
    <source>
        <dbReference type="ARBA" id="ARBA00022989"/>
    </source>
</evidence>
<evidence type="ECO:0000313" key="14">
    <source>
        <dbReference type="EMBL" id="KZN44973.1"/>
    </source>
</evidence>
<evidence type="ECO:0000259" key="12">
    <source>
        <dbReference type="PROSITE" id="PS50112"/>
    </source>
</evidence>
<dbReference type="PROSITE" id="PS50112">
    <property type="entry name" value="PAS"/>
    <property type="match status" value="1"/>
</dbReference>
<dbReference type="SUPFAM" id="SSF55874">
    <property type="entry name" value="ATPase domain of HSP90 chaperone/DNA topoisomerase II/histidine kinase"/>
    <property type="match status" value="1"/>
</dbReference>
<dbReference type="Gene3D" id="3.30.450.20">
    <property type="entry name" value="PAS domain"/>
    <property type="match status" value="1"/>
</dbReference>
<dbReference type="InterPro" id="IPR042240">
    <property type="entry name" value="CHASE_sf"/>
</dbReference>
<dbReference type="InterPro" id="IPR004358">
    <property type="entry name" value="Sig_transdc_His_kin-like_C"/>
</dbReference>
<evidence type="ECO:0000256" key="3">
    <source>
        <dbReference type="ARBA" id="ARBA00012438"/>
    </source>
</evidence>
<gene>
    <name evidence="14" type="ORF">N482_02940</name>
</gene>
<evidence type="ECO:0000256" key="5">
    <source>
        <dbReference type="ARBA" id="ARBA00022679"/>
    </source>
</evidence>
<comment type="catalytic activity">
    <reaction evidence="1">
        <text>ATP + protein L-histidine = ADP + protein N-phospho-L-histidine.</text>
        <dbReference type="EC" id="2.7.13.3"/>
    </reaction>
</comment>
<dbReference type="GO" id="GO:0000155">
    <property type="term" value="F:phosphorelay sensor kinase activity"/>
    <property type="evidence" value="ECO:0007669"/>
    <property type="project" value="InterPro"/>
</dbReference>
<dbReference type="SMART" id="SM00388">
    <property type="entry name" value="HisKA"/>
    <property type="match status" value="1"/>
</dbReference>
<comment type="subcellular location">
    <subcellularLocation>
        <location evidence="2">Membrane</location>
    </subcellularLocation>
</comment>
<feature type="domain" description="Histidine kinase" evidence="11">
    <location>
        <begin position="441"/>
        <end position="654"/>
    </location>
</feature>
<dbReference type="PROSITE" id="PS50109">
    <property type="entry name" value="HIS_KIN"/>
    <property type="match status" value="1"/>
</dbReference>
<evidence type="ECO:0000256" key="10">
    <source>
        <dbReference type="SAM" id="Phobius"/>
    </source>
</evidence>
<dbReference type="SUPFAM" id="SSF55785">
    <property type="entry name" value="PYP-like sensor domain (PAS domain)"/>
    <property type="match status" value="1"/>
</dbReference>
<sequence>MINNIGNPSQRLKIAVAVVLSGVLISVMVSVRIWSLSIEQHNSLIKRTSIAKSELIEHHFASSMPAIINALERMRNRWIARQGPPFSEWQLDAQDYVNDHAGLRAVEWVNKDYIVKWVVPLEGNESAFDLDLTFEVDRKQALDQARDLKTYTLSKPVQLVQSGKGFLAYFPIFMESDFEGFILGVFDISPLVDSLLPHEFIEDYNIEILSGNEVMYSKKEAELTYNKRTGHTHSFTLYDVKWDIAVWPRKIKEGTEDSHIHYIALINGVLISLLAGVALFYLLKSLISESIISAKDAEQKATLENAIDGIITLDNNGVILSVNSTVEQIFDRQRGNMIGRKLSALFAEPFRTDYEQCVWREEQLDEGCVEIGKVQRVAGMLKNGHVFPLDLGITSFEIHKEQLFCCVVKDVSVAVKLAEEKEKLIKQLSKSNEELDNFAYIASHDLKEPLRAIQNHACFLKEDYESILGSDGVYKLDRLVYLGAKMERLISDLMYYSRLGREEPNMDRFNMVSAVTSTKSRLSELLEEHNAVVTISSDFPTVYGNRTRIEELLYNLIVNGYKYNLSDEKVINVRFDENLKAFCVEDNGIGIDSQFGSDVFKIFKRLNSPKKFGEGSGAGLTIAQKIVERHGGRIWYESEIGSGTRFYFTLKDDNQNNEGQ</sequence>
<proteinExistence type="predicted"/>
<dbReference type="SUPFAM" id="SSF47384">
    <property type="entry name" value="Homodimeric domain of signal transducing histidine kinase"/>
    <property type="match status" value="1"/>
</dbReference>
<dbReference type="Gene3D" id="3.30.565.10">
    <property type="entry name" value="Histidine kinase-like ATPase, C-terminal domain"/>
    <property type="match status" value="1"/>
</dbReference>
<keyword evidence="5" id="KW-0808">Transferase</keyword>
<dbReference type="PANTHER" id="PTHR42878:SF15">
    <property type="entry name" value="BACTERIOPHYTOCHROME"/>
    <property type="match status" value="1"/>
</dbReference>
<dbReference type="AlphaFoldDB" id="A0A162A6P0"/>
<evidence type="ECO:0000259" key="13">
    <source>
        <dbReference type="PROSITE" id="PS50839"/>
    </source>
</evidence>
<evidence type="ECO:0000256" key="2">
    <source>
        <dbReference type="ARBA" id="ARBA00004370"/>
    </source>
</evidence>
<evidence type="ECO:0000256" key="1">
    <source>
        <dbReference type="ARBA" id="ARBA00000085"/>
    </source>
</evidence>
<dbReference type="Pfam" id="PF00989">
    <property type="entry name" value="PAS"/>
    <property type="match status" value="1"/>
</dbReference>
<dbReference type="InterPro" id="IPR005467">
    <property type="entry name" value="His_kinase_dom"/>
</dbReference>
<name>A0A162A6P0_9GAMM</name>
<dbReference type="InterPro" id="IPR013767">
    <property type="entry name" value="PAS_fold"/>
</dbReference>
<dbReference type="GO" id="GO:0007234">
    <property type="term" value="P:osmosensory signaling via phosphorelay pathway"/>
    <property type="evidence" value="ECO:0007669"/>
    <property type="project" value="TreeGrafter"/>
</dbReference>
<dbReference type="SMART" id="SM00091">
    <property type="entry name" value="PAS"/>
    <property type="match status" value="1"/>
</dbReference>
<dbReference type="RefSeq" id="WP_063378174.1">
    <property type="nucleotide sequence ID" value="NZ_AUXT01000183.1"/>
</dbReference>
<evidence type="ECO:0000259" key="11">
    <source>
        <dbReference type="PROSITE" id="PS50109"/>
    </source>
</evidence>
<dbReference type="EMBL" id="AUXT01000183">
    <property type="protein sequence ID" value="KZN44973.1"/>
    <property type="molecule type" value="Genomic_DNA"/>
</dbReference>
<keyword evidence="4" id="KW-0597">Phosphoprotein</keyword>
<accession>A0A162A6P0</accession>
<organism evidence="14 15">
    <name type="scientific">Pseudoalteromonas luteoviolacea NCIMB 1942</name>
    <dbReference type="NCBI Taxonomy" id="1365253"/>
    <lineage>
        <taxon>Bacteria</taxon>
        <taxon>Pseudomonadati</taxon>
        <taxon>Pseudomonadota</taxon>
        <taxon>Gammaproteobacteria</taxon>
        <taxon>Alteromonadales</taxon>
        <taxon>Pseudoalteromonadaceae</taxon>
        <taxon>Pseudoalteromonas</taxon>
    </lineage>
</organism>